<feature type="transmembrane region" description="Helical" evidence="1">
    <location>
        <begin position="116"/>
        <end position="135"/>
    </location>
</feature>
<protein>
    <submittedName>
        <fullName evidence="2">Uncharacterized protein</fullName>
    </submittedName>
</protein>
<dbReference type="AlphaFoldDB" id="A0AAD3SJA4"/>
<accession>A0AAD3SJA4</accession>
<organism evidence="2 3">
    <name type="scientific">Nepenthes gracilis</name>
    <name type="common">Slender pitcher plant</name>
    <dbReference type="NCBI Taxonomy" id="150966"/>
    <lineage>
        <taxon>Eukaryota</taxon>
        <taxon>Viridiplantae</taxon>
        <taxon>Streptophyta</taxon>
        <taxon>Embryophyta</taxon>
        <taxon>Tracheophyta</taxon>
        <taxon>Spermatophyta</taxon>
        <taxon>Magnoliopsida</taxon>
        <taxon>eudicotyledons</taxon>
        <taxon>Gunneridae</taxon>
        <taxon>Pentapetalae</taxon>
        <taxon>Caryophyllales</taxon>
        <taxon>Nepenthaceae</taxon>
        <taxon>Nepenthes</taxon>
    </lineage>
</organism>
<dbReference type="Proteomes" id="UP001279734">
    <property type="component" value="Unassembled WGS sequence"/>
</dbReference>
<evidence type="ECO:0000313" key="2">
    <source>
        <dbReference type="EMBL" id="GMH12127.1"/>
    </source>
</evidence>
<sequence length="138" mass="15676">MKKIVDWSTNVENSDVIGAHCFLRLKFSDLLVGFWWAVPDYQVFSISAEEDETIQYLPRLDVSTKGSSPSFQNSMLQCATSLSHDQMGCWVMCPPLSMKSPKYFGFHPLEQSSPRVICRCFLLVGSWVIIAFGIYEAH</sequence>
<proteinExistence type="predicted"/>
<keyword evidence="1" id="KW-0812">Transmembrane</keyword>
<evidence type="ECO:0000313" key="3">
    <source>
        <dbReference type="Proteomes" id="UP001279734"/>
    </source>
</evidence>
<dbReference type="EMBL" id="BSYO01000011">
    <property type="protein sequence ID" value="GMH12127.1"/>
    <property type="molecule type" value="Genomic_DNA"/>
</dbReference>
<reference evidence="2" key="1">
    <citation type="submission" date="2023-05" db="EMBL/GenBank/DDBJ databases">
        <title>Nepenthes gracilis genome sequencing.</title>
        <authorList>
            <person name="Fukushima K."/>
        </authorList>
    </citation>
    <scope>NUCLEOTIDE SEQUENCE</scope>
    <source>
        <strain evidence="2">SING2019-196</strain>
    </source>
</reference>
<evidence type="ECO:0000256" key="1">
    <source>
        <dbReference type="SAM" id="Phobius"/>
    </source>
</evidence>
<keyword evidence="3" id="KW-1185">Reference proteome</keyword>
<comment type="caution">
    <text evidence="2">The sequence shown here is derived from an EMBL/GenBank/DDBJ whole genome shotgun (WGS) entry which is preliminary data.</text>
</comment>
<gene>
    <name evidence="2" type="ORF">Nepgr_013968</name>
</gene>
<keyword evidence="1" id="KW-1133">Transmembrane helix</keyword>
<name>A0AAD3SJA4_NEPGR</name>
<keyword evidence="1" id="KW-0472">Membrane</keyword>